<dbReference type="AlphaFoldDB" id="A0A0V0XDQ8"/>
<keyword evidence="1" id="KW-0732">Signal</keyword>
<evidence type="ECO:0000313" key="3">
    <source>
        <dbReference type="Proteomes" id="UP000054783"/>
    </source>
</evidence>
<accession>A0A0V0XDQ8</accession>
<evidence type="ECO:0000313" key="2">
    <source>
        <dbReference type="EMBL" id="KRX86144.1"/>
    </source>
</evidence>
<gene>
    <name evidence="2" type="ORF">T12_9947</name>
</gene>
<evidence type="ECO:0000256" key="1">
    <source>
        <dbReference type="SAM" id="SignalP"/>
    </source>
</evidence>
<feature type="chain" id="PRO_5013266491" evidence="1">
    <location>
        <begin position="16"/>
        <end position="42"/>
    </location>
</feature>
<name>A0A0V0XDQ8_9BILA</name>
<proteinExistence type="predicted"/>
<organism evidence="2 3">
    <name type="scientific">Trichinella patagoniensis</name>
    <dbReference type="NCBI Taxonomy" id="990121"/>
    <lineage>
        <taxon>Eukaryota</taxon>
        <taxon>Metazoa</taxon>
        <taxon>Ecdysozoa</taxon>
        <taxon>Nematoda</taxon>
        <taxon>Enoplea</taxon>
        <taxon>Dorylaimia</taxon>
        <taxon>Trichinellida</taxon>
        <taxon>Trichinellidae</taxon>
        <taxon>Trichinella</taxon>
    </lineage>
</organism>
<dbReference type="Proteomes" id="UP000054783">
    <property type="component" value="Unassembled WGS sequence"/>
</dbReference>
<sequence>MIIFILRITLIICAGGWVPAKTASNEKRSKVVLSLWNKGQPL</sequence>
<protein>
    <submittedName>
        <fullName evidence="2">Uncharacterized protein</fullName>
    </submittedName>
</protein>
<feature type="signal peptide" evidence="1">
    <location>
        <begin position="1"/>
        <end position="15"/>
    </location>
</feature>
<reference evidence="2 3" key="1">
    <citation type="submission" date="2015-01" db="EMBL/GenBank/DDBJ databases">
        <title>Evolution of Trichinella species and genotypes.</title>
        <authorList>
            <person name="Korhonen P.K."/>
            <person name="Edoardo P."/>
            <person name="Giuseppe L.R."/>
            <person name="Gasser R.B."/>
        </authorList>
    </citation>
    <scope>NUCLEOTIDE SEQUENCE [LARGE SCALE GENOMIC DNA]</scope>
    <source>
        <strain evidence="2">ISS2496</strain>
    </source>
</reference>
<dbReference type="EMBL" id="JYDQ01005071">
    <property type="protein sequence ID" value="KRX86144.1"/>
    <property type="molecule type" value="Genomic_DNA"/>
</dbReference>
<keyword evidence="3" id="KW-1185">Reference proteome</keyword>
<comment type="caution">
    <text evidence="2">The sequence shown here is derived from an EMBL/GenBank/DDBJ whole genome shotgun (WGS) entry which is preliminary data.</text>
</comment>